<name>A0ABP0KQ90_9DINO</name>
<reference evidence="3 4" key="1">
    <citation type="submission" date="2024-02" db="EMBL/GenBank/DDBJ databases">
        <authorList>
            <person name="Chen Y."/>
            <person name="Shah S."/>
            <person name="Dougan E. K."/>
            <person name="Thang M."/>
            <person name="Chan C."/>
        </authorList>
    </citation>
    <scope>NUCLEOTIDE SEQUENCE [LARGE SCALE GENOMIC DNA]</scope>
</reference>
<feature type="transmembrane region" description="Helical" evidence="2">
    <location>
        <begin position="112"/>
        <end position="132"/>
    </location>
</feature>
<feature type="region of interest" description="Disordered" evidence="1">
    <location>
        <begin position="361"/>
        <end position="398"/>
    </location>
</feature>
<keyword evidence="2" id="KW-0812">Transmembrane</keyword>
<organism evidence="3 4">
    <name type="scientific">Durusdinium trenchii</name>
    <dbReference type="NCBI Taxonomy" id="1381693"/>
    <lineage>
        <taxon>Eukaryota</taxon>
        <taxon>Sar</taxon>
        <taxon>Alveolata</taxon>
        <taxon>Dinophyceae</taxon>
        <taxon>Suessiales</taxon>
        <taxon>Symbiodiniaceae</taxon>
        <taxon>Durusdinium</taxon>
    </lineage>
</organism>
<feature type="compositionally biased region" description="Basic and acidic residues" evidence="1">
    <location>
        <begin position="284"/>
        <end position="302"/>
    </location>
</feature>
<keyword evidence="4" id="KW-1185">Reference proteome</keyword>
<protein>
    <recommendedName>
        <fullName evidence="5">Transmembrane protein</fullName>
    </recommendedName>
</protein>
<sequence>MSEMVEEGGSAIFQDSGPQFGHAVEAMDDGRIELWDLAEKLDPIVVHYPQAEKPQRRRTCVRFSPNSPVLVAGALGGRRNAKDERRWAGKLPLQVWAMGSSSPRADRCEQQWCLWVVRIVFAGICLLTYKYQQQKLLKTPVSCPSSESFDSFWLLMRYFVMCYFALDLGSCFFCACSSRWHRQNISQLGRALSLLGAIFALWGLFLYGRAFTYHIRCVGIFGVVALICCFIFLCSSFIWCLAVECDFCIIEPGSEDVSRPWSCSCCLHLGDFFGGLDPWPRPPPRREKDLEAGETSPMHRDATTSVPRRSPPKLKSSPGGSSGKDESKMTFRVLSRDGVVVFAARSRQAIKSWVKRNLDREKRKGVLIEERPKSRRSFKKRMSPAGSRPSVRSDRSDL</sequence>
<evidence type="ECO:0000256" key="1">
    <source>
        <dbReference type="SAM" id="MobiDB-lite"/>
    </source>
</evidence>
<keyword evidence="2" id="KW-0472">Membrane</keyword>
<feature type="compositionally biased region" description="Basic residues" evidence="1">
    <location>
        <begin position="373"/>
        <end position="382"/>
    </location>
</feature>
<proteinExistence type="predicted"/>
<evidence type="ECO:0000313" key="3">
    <source>
        <dbReference type="EMBL" id="CAK9028791.1"/>
    </source>
</evidence>
<feature type="transmembrane region" description="Helical" evidence="2">
    <location>
        <begin position="213"/>
        <end position="242"/>
    </location>
</feature>
<gene>
    <name evidence="3" type="ORF">CCMP2556_LOCUS17240</name>
</gene>
<evidence type="ECO:0008006" key="5">
    <source>
        <dbReference type="Google" id="ProtNLM"/>
    </source>
</evidence>
<accession>A0ABP0KQ90</accession>
<feature type="transmembrane region" description="Helical" evidence="2">
    <location>
        <begin position="188"/>
        <end position="207"/>
    </location>
</feature>
<feature type="region of interest" description="Disordered" evidence="1">
    <location>
        <begin position="279"/>
        <end position="328"/>
    </location>
</feature>
<dbReference type="EMBL" id="CAXAMN010009458">
    <property type="protein sequence ID" value="CAK9028791.1"/>
    <property type="molecule type" value="Genomic_DNA"/>
</dbReference>
<feature type="transmembrane region" description="Helical" evidence="2">
    <location>
        <begin position="152"/>
        <end position="176"/>
    </location>
</feature>
<evidence type="ECO:0000313" key="4">
    <source>
        <dbReference type="Proteomes" id="UP001642484"/>
    </source>
</evidence>
<feature type="compositionally biased region" description="Basic and acidic residues" evidence="1">
    <location>
        <begin position="361"/>
        <end position="372"/>
    </location>
</feature>
<dbReference type="Proteomes" id="UP001642484">
    <property type="component" value="Unassembled WGS sequence"/>
</dbReference>
<comment type="caution">
    <text evidence="3">The sequence shown here is derived from an EMBL/GenBank/DDBJ whole genome shotgun (WGS) entry which is preliminary data.</text>
</comment>
<evidence type="ECO:0000256" key="2">
    <source>
        <dbReference type="SAM" id="Phobius"/>
    </source>
</evidence>
<keyword evidence="2" id="KW-1133">Transmembrane helix</keyword>